<dbReference type="Proteomes" id="UP000623269">
    <property type="component" value="Unassembled WGS sequence"/>
</dbReference>
<protein>
    <recommendedName>
        <fullName evidence="2">UPF0291 protein I5677_11225</fullName>
    </recommendedName>
</protein>
<comment type="caution">
    <text evidence="4">The sequence shown here is derived from an EMBL/GenBank/DDBJ whole genome shotgun (WGS) entry which is preliminary data.</text>
</comment>
<proteinExistence type="inferred from homology"/>
<dbReference type="Gene3D" id="1.10.287.540">
    <property type="entry name" value="Helix hairpin bin"/>
    <property type="match status" value="1"/>
</dbReference>
<evidence type="ECO:0000256" key="2">
    <source>
        <dbReference type="HAMAP-Rule" id="MF_01103"/>
    </source>
</evidence>
<evidence type="ECO:0000256" key="3">
    <source>
        <dbReference type="SAM" id="MobiDB-lite"/>
    </source>
</evidence>
<sequence>MNNSQIDRINELYRKSQSEGLTEEEKEEQLKLRSEYIANIRRNLRGTLEQVSFVNPDGSITKAKDRKKNKEEE</sequence>
<dbReference type="Pfam" id="PF05979">
    <property type="entry name" value="DUF896"/>
    <property type="match status" value="1"/>
</dbReference>
<feature type="region of interest" description="Disordered" evidence="3">
    <location>
        <begin position="1"/>
        <end position="28"/>
    </location>
</feature>
<dbReference type="AlphaFoldDB" id="A0A8J7HE09"/>
<evidence type="ECO:0000256" key="1">
    <source>
        <dbReference type="ARBA" id="ARBA00022490"/>
    </source>
</evidence>
<dbReference type="PANTHER" id="PTHR37300">
    <property type="entry name" value="UPF0291 PROTEIN CBO2609/CLC_2481"/>
    <property type="match status" value="1"/>
</dbReference>
<keyword evidence="1 2" id="KW-0963">Cytoplasm</keyword>
<accession>A0A8J7HE09</accession>
<dbReference type="HAMAP" id="MF_01103">
    <property type="entry name" value="UPF0291"/>
    <property type="match status" value="1"/>
</dbReference>
<keyword evidence="5" id="KW-1185">Reference proteome</keyword>
<feature type="compositionally biased region" description="Basic and acidic residues" evidence="3">
    <location>
        <begin position="8"/>
        <end position="17"/>
    </location>
</feature>
<dbReference type="SUPFAM" id="SSF158221">
    <property type="entry name" value="YnzC-like"/>
    <property type="match status" value="1"/>
</dbReference>
<comment type="similarity">
    <text evidence="2">Belongs to the UPF0291 family.</text>
</comment>
<dbReference type="RefSeq" id="WP_197661678.1">
    <property type="nucleotide sequence ID" value="NZ_JAEAGR010000011.1"/>
</dbReference>
<evidence type="ECO:0000313" key="4">
    <source>
        <dbReference type="EMBL" id="MBH1941464.1"/>
    </source>
</evidence>
<evidence type="ECO:0000313" key="5">
    <source>
        <dbReference type="Proteomes" id="UP000623269"/>
    </source>
</evidence>
<name>A0A8J7HE09_9FIRM</name>
<dbReference type="PANTHER" id="PTHR37300:SF1">
    <property type="entry name" value="UPF0291 PROTEIN YNZC"/>
    <property type="match status" value="1"/>
</dbReference>
<dbReference type="EMBL" id="JAEAGR010000011">
    <property type="protein sequence ID" value="MBH1941464.1"/>
    <property type="molecule type" value="Genomic_DNA"/>
</dbReference>
<dbReference type="GO" id="GO:0005737">
    <property type="term" value="C:cytoplasm"/>
    <property type="evidence" value="ECO:0007669"/>
    <property type="project" value="UniProtKB-SubCell"/>
</dbReference>
<reference evidence="4" key="1">
    <citation type="submission" date="2020-12" db="EMBL/GenBank/DDBJ databases">
        <title>M. sibirica DSM 26468T genome.</title>
        <authorList>
            <person name="Thieme N."/>
            <person name="Rettenmaier R."/>
            <person name="Zverlov V."/>
            <person name="Liebl W."/>
        </authorList>
    </citation>
    <scope>NUCLEOTIDE SEQUENCE</scope>
    <source>
        <strain evidence="4">DSM 26468</strain>
    </source>
</reference>
<dbReference type="InterPro" id="IPR009242">
    <property type="entry name" value="DUF896"/>
</dbReference>
<comment type="subcellular location">
    <subcellularLocation>
        <location evidence="2">Cytoplasm</location>
    </subcellularLocation>
</comment>
<gene>
    <name evidence="4" type="ORF">I5677_11225</name>
</gene>
<organism evidence="4 5">
    <name type="scientific">Mobilitalea sibirica</name>
    <dbReference type="NCBI Taxonomy" id="1462919"/>
    <lineage>
        <taxon>Bacteria</taxon>
        <taxon>Bacillati</taxon>
        <taxon>Bacillota</taxon>
        <taxon>Clostridia</taxon>
        <taxon>Lachnospirales</taxon>
        <taxon>Lachnospiraceae</taxon>
        <taxon>Mobilitalea</taxon>
    </lineage>
</organism>